<accession>A0A6A6JFZ8</accession>
<keyword evidence="2" id="KW-1185">Reference proteome</keyword>
<dbReference type="GeneID" id="54554845"/>
<proteinExistence type="predicted"/>
<evidence type="ECO:0008006" key="3">
    <source>
        <dbReference type="Google" id="ProtNLM"/>
    </source>
</evidence>
<organism evidence="1 2">
    <name type="scientific">Westerdykella ornata</name>
    <dbReference type="NCBI Taxonomy" id="318751"/>
    <lineage>
        <taxon>Eukaryota</taxon>
        <taxon>Fungi</taxon>
        <taxon>Dikarya</taxon>
        <taxon>Ascomycota</taxon>
        <taxon>Pezizomycotina</taxon>
        <taxon>Dothideomycetes</taxon>
        <taxon>Pleosporomycetidae</taxon>
        <taxon>Pleosporales</taxon>
        <taxon>Sporormiaceae</taxon>
        <taxon>Westerdykella</taxon>
    </lineage>
</organism>
<dbReference type="EMBL" id="ML986502">
    <property type="protein sequence ID" value="KAF2274546.1"/>
    <property type="molecule type" value="Genomic_DNA"/>
</dbReference>
<dbReference type="OrthoDB" id="5397557at2759"/>
<evidence type="ECO:0000313" key="1">
    <source>
        <dbReference type="EMBL" id="KAF2274546.1"/>
    </source>
</evidence>
<dbReference type="RefSeq" id="XP_033652085.1">
    <property type="nucleotide sequence ID" value="XM_033801670.1"/>
</dbReference>
<evidence type="ECO:0000313" key="2">
    <source>
        <dbReference type="Proteomes" id="UP000800097"/>
    </source>
</evidence>
<protein>
    <recommendedName>
        <fullName evidence="3">F-box domain-containing protein</fullName>
    </recommendedName>
</protein>
<reference evidence="1" key="1">
    <citation type="journal article" date="2020" name="Stud. Mycol.">
        <title>101 Dothideomycetes genomes: a test case for predicting lifestyles and emergence of pathogens.</title>
        <authorList>
            <person name="Haridas S."/>
            <person name="Albert R."/>
            <person name="Binder M."/>
            <person name="Bloem J."/>
            <person name="Labutti K."/>
            <person name="Salamov A."/>
            <person name="Andreopoulos B."/>
            <person name="Baker S."/>
            <person name="Barry K."/>
            <person name="Bills G."/>
            <person name="Bluhm B."/>
            <person name="Cannon C."/>
            <person name="Castanera R."/>
            <person name="Culley D."/>
            <person name="Daum C."/>
            <person name="Ezra D."/>
            <person name="Gonzalez J."/>
            <person name="Henrissat B."/>
            <person name="Kuo A."/>
            <person name="Liang C."/>
            <person name="Lipzen A."/>
            <person name="Lutzoni F."/>
            <person name="Magnuson J."/>
            <person name="Mondo S."/>
            <person name="Nolan M."/>
            <person name="Ohm R."/>
            <person name="Pangilinan J."/>
            <person name="Park H.-J."/>
            <person name="Ramirez L."/>
            <person name="Alfaro M."/>
            <person name="Sun H."/>
            <person name="Tritt A."/>
            <person name="Yoshinaga Y."/>
            <person name="Zwiers L.-H."/>
            <person name="Turgeon B."/>
            <person name="Goodwin S."/>
            <person name="Spatafora J."/>
            <person name="Crous P."/>
            <person name="Grigoriev I."/>
        </authorList>
    </citation>
    <scope>NUCLEOTIDE SEQUENCE</scope>
    <source>
        <strain evidence="1">CBS 379.55</strain>
    </source>
</reference>
<dbReference type="Proteomes" id="UP000800097">
    <property type="component" value="Unassembled WGS sequence"/>
</dbReference>
<name>A0A6A6JFZ8_WESOR</name>
<gene>
    <name evidence="1" type="ORF">EI97DRAFT_468725</name>
</gene>
<sequence length="291" mass="33841">MSHAINPTGPWATPLNWDVETSLDGELRIRFPDYVRSGEKSQAEFPQFSKLPIEIQYRMISFCDTPSLFQLMHVSSAIRKEAKRYFWSNPVAWFRVWGIFLDAAELLGRTMDDVGFLAHIQQIEITVEDVLWYNELEDLTRGDGSLIDPAATYPVREKLGNLWRTLRVCGAQFDRPGQWTMHALNSDHDKDAVPPEPFRPAFARHKRTMDLLVRFETSRYQIVESWGEEGSAKRHEAEKAFLDQLDHDPLYSLGKPAQYTKTWDELKKVIRERGGTRFGIPMAPTFWDFWD</sequence>
<dbReference type="AlphaFoldDB" id="A0A6A6JFZ8"/>